<feature type="domain" description="Enoyl reductase (ER)" evidence="3">
    <location>
        <begin position="118"/>
        <end position="381"/>
    </location>
</feature>
<dbReference type="Proteomes" id="UP000283269">
    <property type="component" value="Unassembled WGS sequence"/>
</dbReference>
<name>A0A409XLL7_PSICY</name>
<dbReference type="InterPro" id="IPR045010">
    <property type="entry name" value="MDR_fam"/>
</dbReference>
<dbReference type="SMART" id="SM00829">
    <property type="entry name" value="PKS_ER"/>
    <property type="match status" value="1"/>
</dbReference>
<dbReference type="PANTHER" id="PTHR43205">
    <property type="entry name" value="PROSTAGLANDIN REDUCTASE"/>
    <property type="match status" value="1"/>
</dbReference>
<keyword evidence="2" id="KW-1133">Transmembrane helix</keyword>
<keyword evidence="2" id="KW-0472">Membrane</keyword>
<dbReference type="InterPro" id="IPR041694">
    <property type="entry name" value="ADH_N_2"/>
</dbReference>
<evidence type="ECO:0000259" key="3">
    <source>
        <dbReference type="SMART" id="SM00829"/>
    </source>
</evidence>
<dbReference type="Gene3D" id="3.40.50.720">
    <property type="entry name" value="NAD(P)-binding Rossmann-like Domain"/>
    <property type="match status" value="1"/>
</dbReference>
<proteinExistence type="predicted"/>
<evidence type="ECO:0000256" key="1">
    <source>
        <dbReference type="ARBA" id="ARBA00023002"/>
    </source>
</evidence>
<dbReference type="OrthoDB" id="809632at2759"/>
<dbReference type="InterPro" id="IPR011032">
    <property type="entry name" value="GroES-like_sf"/>
</dbReference>
<evidence type="ECO:0000256" key="2">
    <source>
        <dbReference type="SAM" id="Phobius"/>
    </source>
</evidence>
<evidence type="ECO:0000313" key="5">
    <source>
        <dbReference type="Proteomes" id="UP000283269"/>
    </source>
</evidence>
<dbReference type="PANTHER" id="PTHR43205:SF7">
    <property type="entry name" value="PROSTAGLANDIN REDUCTASE 1"/>
    <property type="match status" value="1"/>
</dbReference>
<dbReference type="SUPFAM" id="SSF51735">
    <property type="entry name" value="NAD(P)-binding Rossmann-fold domains"/>
    <property type="match status" value="1"/>
</dbReference>
<keyword evidence="1" id="KW-0560">Oxidoreductase</keyword>
<evidence type="ECO:0000313" key="4">
    <source>
        <dbReference type="EMBL" id="PPQ91652.1"/>
    </source>
</evidence>
<dbReference type="CDD" id="cd05288">
    <property type="entry name" value="PGDH"/>
    <property type="match status" value="1"/>
</dbReference>
<dbReference type="Pfam" id="PF16884">
    <property type="entry name" value="ADH_N_2"/>
    <property type="match status" value="1"/>
</dbReference>
<dbReference type="SUPFAM" id="SSF50129">
    <property type="entry name" value="GroES-like"/>
    <property type="match status" value="1"/>
</dbReference>
<dbReference type="InParanoid" id="A0A409XLL7"/>
<dbReference type="InterPro" id="IPR020843">
    <property type="entry name" value="ER"/>
</dbReference>
<keyword evidence="5" id="KW-1185">Reference proteome</keyword>
<accession>A0A409XLL7</accession>
<dbReference type="Gene3D" id="3.90.180.10">
    <property type="entry name" value="Medium-chain alcohol dehydrogenases, catalytic domain"/>
    <property type="match status" value="2"/>
</dbReference>
<dbReference type="Pfam" id="PF00107">
    <property type="entry name" value="ADH_zinc_N"/>
    <property type="match status" value="1"/>
</dbReference>
<gene>
    <name evidence="4" type="ORF">CVT25_013207</name>
</gene>
<dbReference type="InterPro" id="IPR036291">
    <property type="entry name" value="NAD(P)-bd_dom_sf"/>
</dbReference>
<dbReference type="EMBL" id="NHYD01001267">
    <property type="protein sequence ID" value="PPQ91652.1"/>
    <property type="molecule type" value="Genomic_DNA"/>
</dbReference>
<feature type="transmembrane region" description="Helical" evidence="2">
    <location>
        <begin position="66"/>
        <end position="88"/>
    </location>
</feature>
<organism evidence="4 5">
    <name type="scientific">Psilocybe cyanescens</name>
    <dbReference type="NCBI Taxonomy" id="93625"/>
    <lineage>
        <taxon>Eukaryota</taxon>
        <taxon>Fungi</taxon>
        <taxon>Dikarya</taxon>
        <taxon>Basidiomycota</taxon>
        <taxon>Agaricomycotina</taxon>
        <taxon>Agaricomycetes</taxon>
        <taxon>Agaricomycetidae</taxon>
        <taxon>Agaricales</taxon>
        <taxon>Agaricineae</taxon>
        <taxon>Strophariaceae</taxon>
        <taxon>Psilocybe</taxon>
    </lineage>
</organism>
<keyword evidence="2" id="KW-0812">Transmembrane</keyword>
<comment type="caution">
    <text evidence="4">The sequence shown here is derived from an EMBL/GenBank/DDBJ whole genome shotgun (WGS) entry which is preliminary data.</text>
</comment>
<dbReference type="InterPro" id="IPR013149">
    <property type="entry name" value="ADH-like_C"/>
</dbReference>
<sequence length="386" mass="41834">MTSNPRVIFGKRPAPHESPKVGEHLILDKSRTIDLENVPLNGGFLTKTLILSPEPAMRERMRDPSIPSYTTTFVVGGPILGFGVVVVVRSEKEGFKAGDYLYGLTVWEAYTVQPYVDGMFLLSSHPHGHRLMLAPGRINFKPEEWAPGTFDMDSLALQVVPNPNGLYPLSKYTSIMGTPGLTAFVGMEGIIDGKEGETLFVSSGASAVGSMVIQLAKLKGMKIIASAGSDAKVEYMRSLGADLPFNYKKVNYGEFLQKNGPINAFWDNVGGEALDAALASITAYGKMAICGTSGTDVLPPSEHYRLKNAYLIMKKCINIRGFIVPDLIPQYIGKFFEVVPALMAQGKLRSQETEVEGIENAPQAFTDTLASGHEKAGTLVVVVARE</sequence>
<dbReference type="GO" id="GO:0016628">
    <property type="term" value="F:oxidoreductase activity, acting on the CH-CH group of donors, NAD or NADP as acceptor"/>
    <property type="evidence" value="ECO:0007669"/>
    <property type="project" value="InterPro"/>
</dbReference>
<protein>
    <recommendedName>
        <fullName evidence="3">Enoyl reductase (ER) domain-containing protein</fullName>
    </recommendedName>
</protein>
<reference evidence="4 5" key="1">
    <citation type="journal article" date="2018" name="Evol. Lett.">
        <title>Horizontal gene cluster transfer increased hallucinogenic mushroom diversity.</title>
        <authorList>
            <person name="Reynolds H.T."/>
            <person name="Vijayakumar V."/>
            <person name="Gluck-Thaler E."/>
            <person name="Korotkin H.B."/>
            <person name="Matheny P.B."/>
            <person name="Slot J.C."/>
        </authorList>
    </citation>
    <scope>NUCLEOTIDE SEQUENCE [LARGE SCALE GENOMIC DNA]</scope>
    <source>
        <strain evidence="4 5">2631</strain>
    </source>
</reference>
<dbReference type="AlphaFoldDB" id="A0A409XLL7"/>